<sequence length="533" mass="57865">MAMSRRLFIFLLAAKAISAACSADRTFIILNSNDASALAFCPTYTGNIAISVNASGIIDLPKLQVLNGDLLIYNNLGLSSLRAESLSRINGKLIVRNAQDLSGLDLPKLARITDSVLDSLPKLAKPRMDIQKASNIFIGNNRVLDRMNPHVTANTKRDQNLNSSTNAKASSDMKTNIQADINTSLSTRTKVIVAVTIVVGLAIAAAIALCRFMVNRKLEQSRTKEDDEEGVITHENHQGAKNDSKITSISTTRASMETTRLQMTCLGVEEIPRPLRSARSMTLRPVKLATPIKLATPTPSATETSTPPINCAAAMHVESAHVKDGQDGKTVEKLTSRRSRNRLRQVAGRAVTAHGSLHPIEFRNPFERRNILTRFRSDDQDTIGPSPTAQVPELAKERITRSQTLNNQDTVVRLPILQAPKLAEKRIYTSQPPRPHLDLRSASLDSSCMSMSSQPPRLQLKLECSSANSSQTSLVEGTACAIAESSSIQRLKAAVVHVRTPSPRTSGGFGAHYGCDPRLSGAMAEAKKRTLSV</sequence>
<keyword evidence="2" id="KW-1133">Transmembrane helix</keyword>
<keyword evidence="2" id="KW-0812">Transmembrane</keyword>
<proteinExistence type="predicted"/>
<dbReference type="InterPro" id="IPR036941">
    <property type="entry name" value="Rcpt_L-dom_sf"/>
</dbReference>
<evidence type="ECO:0000313" key="4">
    <source>
        <dbReference type="EMBL" id="QDS71314.1"/>
    </source>
</evidence>
<dbReference type="AlphaFoldDB" id="A0A517L6S0"/>
<evidence type="ECO:0008006" key="6">
    <source>
        <dbReference type="Google" id="ProtNLM"/>
    </source>
</evidence>
<dbReference type="OrthoDB" id="536881at2759"/>
<evidence type="ECO:0000256" key="2">
    <source>
        <dbReference type="SAM" id="Phobius"/>
    </source>
</evidence>
<dbReference type="Gene3D" id="3.80.20.20">
    <property type="entry name" value="Receptor L-domain"/>
    <property type="match status" value="1"/>
</dbReference>
<protein>
    <recommendedName>
        <fullName evidence="6">Receptor L-domain domain-containing protein</fullName>
    </recommendedName>
</protein>
<name>A0A517L6S0_9PEZI</name>
<keyword evidence="3" id="KW-0732">Signal</keyword>
<organism evidence="4 5">
    <name type="scientific">Venturia effusa</name>
    <dbReference type="NCBI Taxonomy" id="50376"/>
    <lineage>
        <taxon>Eukaryota</taxon>
        <taxon>Fungi</taxon>
        <taxon>Dikarya</taxon>
        <taxon>Ascomycota</taxon>
        <taxon>Pezizomycotina</taxon>
        <taxon>Dothideomycetes</taxon>
        <taxon>Pleosporomycetidae</taxon>
        <taxon>Venturiales</taxon>
        <taxon>Venturiaceae</taxon>
        <taxon>Venturia</taxon>
    </lineage>
</organism>
<dbReference type="STRING" id="50376.A0A517L6S0"/>
<feature type="region of interest" description="Disordered" evidence="1">
    <location>
        <begin position="152"/>
        <end position="172"/>
    </location>
</feature>
<feature type="signal peptide" evidence="3">
    <location>
        <begin position="1"/>
        <end position="23"/>
    </location>
</feature>
<evidence type="ECO:0000313" key="5">
    <source>
        <dbReference type="Proteomes" id="UP000316270"/>
    </source>
</evidence>
<dbReference type="EMBL" id="CP042190">
    <property type="protein sequence ID" value="QDS71314.1"/>
    <property type="molecule type" value="Genomic_DNA"/>
</dbReference>
<dbReference type="Proteomes" id="UP000316270">
    <property type="component" value="Chromosome 6"/>
</dbReference>
<evidence type="ECO:0000256" key="3">
    <source>
        <dbReference type="SAM" id="SignalP"/>
    </source>
</evidence>
<gene>
    <name evidence="4" type="ORF">FKW77_001811</name>
</gene>
<evidence type="ECO:0000256" key="1">
    <source>
        <dbReference type="SAM" id="MobiDB-lite"/>
    </source>
</evidence>
<keyword evidence="5" id="KW-1185">Reference proteome</keyword>
<feature type="chain" id="PRO_5021953841" description="Receptor L-domain domain-containing protein" evidence="3">
    <location>
        <begin position="24"/>
        <end position="533"/>
    </location>
</feature>
<keyword evidence="2" id="KW-0472">Membrane</keyword>
<accession>A0A517L6S0</accession>
<feature type="region of interest" description="Disordered" evidence="1">
    <location>
        <begin position="220"/>
        <end position="244"/>
    </location>
</feature>
<dbReference type="SUPFAM" id="SSF52058">
    <property type="entry name" value="L domain-like"/>
    <property type="match status" value="1"/>
</dbReference>
<reference evidence="4 5" key="1">
    <citation type="submission" date="2019-07" db="EMBL/GenBank/DDBJ databases">
        <title>Finished genome of Venturia effusa.</title>
        <authorList>
            <person name="Young C.A."/>
            <person name="Cox M.P."/>
            <person name="Ganley A.R.D."/>
            <person name="David W.J."/>
        </authorList>
    </citation>
    <scope>NUCLEOTIDE SEQUENCE [LARGE SCALE GENOMIC DNA]</scope>
    <source>
        <strain evidence="5">albino</strain>
    </source>
</reference>
<feature type="compositionally biased region" description="Polar residues" evidence="1">
    <location>
        <begin position="160"/>
        <end position="172"/>
    </location>
</feature>
<feature type="transmembrane region" description="Helical" evidence="2">
    <location>
        <begin position="191"/>
        <end position="214"/>
    </location>
</feature>